<dbReference type="WBParaSite" id="L893_g22957.t1">
    <property type="protein sequence ID" value="L893_g22957.t1"/>
    <property type="gene ID" value="L893_g22957"/>
</dbReference>
<dbReference type="Proteomes" id="UP000095287">
    <property type="component" value="Unplaced"/>
</dbReference>
<name>A0A1I7Z5G8_9BILA</name>
<accession>A0A1I7Z5G8</accession>
<reference evidence="3" key="1">
    <citation type="submission" date="2016-11" db="UniProtKB">
        <authorList>
            <consortium name="WormBaseParasite"/>
        </authorList>
    </citation>
    <scope>IDENTIFICATION</scope>
</reference>
<sequence length="83" mass="9780">MLGTIRPRVVSFLGAVFAYFVQMLASIKRQVLTPHTSFENELIDEAIYYVWVVYVGSDIYFVMKMWVVKVLLLVLKWRSMQML</sequence>
<keyword evidence="2" id="KW-1185">Reference proteome</keyword>
<feature type="transmembrane region" description="Helical" evidence="1">
    <location>
        <begin position="9"/>
        <end position="27"/>
    </location>
</feature>
<evidence type="ECO:0000313" key="2">
    <source>
        <dbReference type="Proteomes" id="UP000095287"/>
    </source>
</evidence>
<evidence type="ECO:0000256" key="1">
    <source>
        <dbReference type="SAM" id="Phobius"/>
    </source>
</evidence>
<dbReference type="AlphaFoldDB" id="A0A1I7Z5G8"/>
<proteinExistence type="predicted"/>
<keyword evidence="1" id="KW-1133">Transmembrane helix</keyword>
<keyword evidence="1" id="KW-0812">Transmembrane</keyword>
<evidence type="ECO:0000313" key="3">
    <source>
        <dbReference type="WBParaSite" id="L893_g22957.t1"/>
    </source>
</evidence>
<organism evidence="2 3">
    <name type="scientific">Steinernema glaseri</name>
    <dbReference type="NCBI Taxonomy" id="37863"/>
    <lineage>
        <taxon>Eukaryota</taxon>
        <taxon>Metazoa</taxon>
        <taxon>Ecdysozoa</taxon>
        <taxon>Nematoda</taxon>
        <taxon>Chromadorea</taxon>
        <taxon>Rhabditida</taxon>
        <taxon>Tylenchina</taxon>
        <taxon>Panagrolaimomorpha</taxon>
        <taxon>Strongyloidoidea</taxon>
        <taxon>Steinernematidae</taxon>
        <taxon>Steinernema</taxon>
    </lineage>
</organism>
<keyword evidence="1" id="KW-0472">Membrane</keyword>
<feature type="transmembrane region" description="Helical" evidence="1">
    <location>
        <begin position="47"/>
        <end position="75"/>
    </location>
</feature>
<protein>
    <submittedName>
        <fullName evidence="3">Bestrophin homolog</fullName>
    </submittedName>
</protein>